<keyword evidence="3" id="KW-0804">Transcription</keyword>
<dbReference type="PROSITE" id="PS01117">
    <property type="entry name" value="HTH_MARR_1"/>
    <property type="match status" value="1"/>
</dbReference>
<keyword evidence="2" id="KW-0238">DNA-binding</keyword>
<dbReference type="SMART" id="SM00347">
    <property type="entry name" value="HTH_MARR"/>
    <property type="match status" value="1"/>
</dbReference>
<dbReference type="Gene3D" id="1.10.10.10">
    <property type="entry name" value="Winged helix-like DNA-binding domain superfamily/Winged helix DNA-binding domain"/>
    <property type="match status" value="1"/>
</dbReference>
<evidence type="ECO:0000313" key="7">
    <source>
        <dbReference type="Proteomes" id="UP000629025"/>
    </source>
</evidence>
<evidence type="ECO:0000256" key="4">
    <source>
        <dbReference type="SAM" id="Coils"/>
    </source>
</evidence>
<accession>A0ABQ1KJA3</accession>
<dbReference type="Pfam" id="PF12802">
    <property type="entry name" value="MarR_2"/>
    <property type="match status" value="1"/>
</dbReference>
<sequence length="157" mass="17864">MSNSTAHPGSARARFGYRFVTLARRWRRFIDIRLAEAGLTDATWVPLMHLEQSGDGISQKLLAERAGIDTSTLVRLIDILERKGLLERRTDAEDRRARKIYLTSAGKQQVEAIRQTLEEAEAEALNDLDDEQLEQMLCWIEAIEGRLSKRLAEERGA</sequence>
<comment type="caution">
    <text evidence="6">The sequence shown here is derived from an EMBL/GenBank/DDBJ whole genome shotgun (WGS) entry which is preliminary data.</text>
</comment>
<dbReference type="SUPFAM" id="SSF46785">
    <property type="entry name" value="Winged helix' DNA-binding domain"/>
    <property type="match status" value="1"/>
</dbReference>
<feature type="domain" description="HTH marR-type" evidence="5">
    <location>
        <begin position="12"/>
        <end position="145"/>
    </location>
</feature>
<gene>
    <name evidence="6" type="ORF">GCM10011352_29690</name>
</gene>
<dbReference type="RefSeq" id="WP_188749709.1">
    <property type="nucleotide sequence ID" value="NZ_BMIJ01000006.1"/>
</dbReference>
<dbReference type="Proteomes" id="UP000629025">
    <property type="component" value="Unassembled WGS sequence"/>
</dbReference>
<evidence type="ECO:0000256" key="3">
    <source>
        <dbReference type="ARBA" id="ARBA00023163"/>
    </source>
</evidence>
<proteinExistence type="predicted"/>
<keyword evidence="1" id="KW-0805">Transcription regulation</keyword>
<feature type="coiled-coil region" evidence="4">
    <location>
        <begin position="103"/>
        <end position="134"/>
    </location>
</feature>
<protein>
    <submittedName>
        <fullName evidence="6">Transcriptional regulator</fullName>
    </submittedName>
</protein>
<reference evidence="7" key="1">
    <citation type="journal article" date="2019" name="Int. J. Syst. Evol. Microbiol.">
        <title>The Global Catalogue of Microorganisms (GCM) 10K type strain sequencing project: providing services to taxonomists for standard genome sequencing and annotation.</title>
        <authorList>
            <consortium name="The Broad Institute Genomics Platform"/>
            <consortium name="The Broad Institute Genome Sequencing Center for Infectious Disease"/>
            <person name="Wu L."/>
            <person name="Ma J."/>
        </authorList>
    </citation>
    <scope>NUCLEOTIDE SEQUENCE [LARGE SCALE GENOMIC DNA]</scope>
    <source>
        <strain evidence="7">CGMCC 1.15341</strain>
    </source>
</reference>
<dbReference type="PROSITE" id="PS50995">
    <property type="entry name" value="HTH_MARR_2"/>
    <property type="match status" value="1"/>
</dbReference>
<evidence type="ECO:0000313" key="6">
    <source>
        <dbReference type="EMBL" id="GGC01601.1"/>
    </source>
</evidence>
<dbReference type="InterPro" id="IPR023187">
    <property type="entry name" value="Tscrpt_reg_MarR-type_CS"/>
</dbReference>
<dbReference type="InterPro" id="IPR000835">
    <property type="entry name" value="HTH_MarR-typ"/>
</dbReference>
<evidence type="ECO:0000256" key="1">
    <source>
        <dbReference type="ARBA" id="ARBA00023015"/>
    </source>
</evidence>
<dbReference type="PANTHER" id="PTHR42756">
    <property type="entry name" value="TRANSCRIPTIONAL REGULATOR, MARR"/>
    <property type="match status" value="1"/>
</dbReference>
<dbReference type="InterPro" id="IPR036390">
    <property type="entry name" value="WH_DNA-bd_sf"/>
</dbReference>
<keyword evidence="4" id="KW-0175">Coiled coil</keyword>
<dbReference type="EMBL" id="BMIJ01000006">
    <property type="protein sequence ID" value="GGC01601.1"/>
    <property type="molecule type" value="Genomic_DNA"/>
</dbReference>
<evidence type="ECO:0000259" key="5">
    <source>
        <dbReference type="PROSITE" id="PS50995"/>
    </source>
</evidence>
<dbReference type="PANTHER" id="PTHR42756:SF1">
    <property type="entry name" value="TRANSCRIPTIONAL REPRESSOR OF EMRAB OPERON"/>
    <property type="match status" value="1"/>
</dbReference>
<evidence type="ECO:0000256" key="2">
    <source>
        <dbReference type="ARBA" id="ARBA00023125"/>
    </source>
</evidence>
<dbReference type="InterPro" id="IPR036388">
    <property type="entry name" value="WH-like_DNA-bd_sf"/>
</dbReference>
<name>A0ABQ1KJA3_9GAMM</name>
<keyword evidence="7" id="KW-1185">Reference proteome</keyword>
<organism evidence="6 7">
    <name type="scientific">Marinobacterium zhoushanense</name>
    <dbReference type="NCBI Taxonomy" id="1679163"/>
    <lineage>
        <taxon>Bacteria</taxon>
        <taxon>Pseudomonadati</taxon>
        <taxon>Pseudomonadota</taxon>
        <taxon>Gammaproteobacteria</taxon>
        <taxon>Oceanospirillales</taxon>
        <taxon>Oceanospirillaceae</taxon>
        <taxon>Marinobacterium</taxon>
    </lineage>
</organism>
<dbReference type="PRINTS" id="PR00598">
    <property type="entry name" value="HTHMARR"/>
</dbReference>